<protein>
    <submittedName>
        <fullName evidence="1">Uncharacterized protein</fullName>
    </submittedName>
</protein>
<dbReference type="AlphaFoldDB" id="A0AAD1US28"/>
<dbReference type="EMBL" id="CAMPGE010013517">
    <property type="protein sequence ID" value="CAI2372247.1"/>
    <property type="molecule type" value="Genomic_DNA"/>
</dbReference>
<evidence type="ECO:0000313" key="2">
    <source>
        <dbReference type="Proteomes" id="UP001295684"/>
    </source>
</evidence>
<comment type="caution">
    <text evidence="1">The sequence shown here is derived from an EMBL/GenBank/DDBJ whole genome shotgun (WGS) entry which is preliminary data.</text>
</comment>
<sequence>MEDNPKSIQEKHTQNISLEKSVLTETKEQDIARIQNILYNIFDVKEGIEPLDSDSENFQEKSCVDIHLEDFEDGKFAKSLKYLKFFDICRFYSKNIDSKNRYFGDFLESSFPNKINSLMFVSSTKMVLNRSNYLNPLINLSYQVNSDVIFYRFSIGFPQLKRLVAAYKHVSRLEFKYCKLSIPSVPNFSNALTNCQIQELSFEGSGTTGLSDWAKDFDQFENLIQGLASSSDLRLSLEKMVIYNCGVNPKESEQVFGKNQLDNVRIITYY</sequence>
<name>A0AAD1US28_EUPCR</name>
<organism evidence="1 2">
    <name type="scientific">Euplotes crassus</name>
    <dbReference type="NCBI Taxonomy" id="5936"/>
    <lineage>
        <taxon>Eukaryota</taxon>
        <taxon>Sar</taxon>
        <taxon>Alveolata</taxon>
        <taxon>Ciliophora</taxon>
        <taxon>Intramacronucleata</taxon>
        <taxon>Spirotrichea</taxon>
        <taxon>Hypotrichia</taxon>
        <taxon>Euplotida</taxon>
        <taxon>Euplotidae</taxon>
        <taxon>Moneuplotes</taxon>
    </lineage>
</organism>
<dbReference type="Proteomes" id="UP001295684">
    <property type="component" value="Unassembled WGS sequence"/>
</dbReference>
<keyword evidence="2" id="KW-1185">Reference proteome</keyword>
<reference evidence="1" key="1">
    <citation type="submission" date="2023-07" db="EMBL/GenBank/DDBJ databases">
        <authorList>
            <consortium name="AG Swart"/>
            <person name="Singh M."/>
            <person name="Singh A."/>
            <person name="Seah K."/>
            <person name="Emmerich C."/>
        </authorList>
    </citation>
    <scope>NUCLEOTIDE SEQUENCE</scope>
    <source>
        <strain evidence="1">DP1</strain>
    </source>
</reference>
<accession>A0AAD1US28</accession>
<proteinExistence type="predicted"/>
<evidence type="ECO:0000313" key="1">
    <source>
        <dbReference type="EMBL" id="CAI2372247.1"/>
    </source>
</evidence>
<gene>
    <name evidence="1" type="ORF">ECRASSUSDP1_LOCUS13575</name>
</gene>